<keyword evidence="3 13" id="KW-0645">Protease</keyword>
<keyword evidence="10 11" id="KW-0472">Membrane</keyword>
<feature type="domain" description="Peptidase M48" evidence="12">
    <location>
        <begin position="101"/>
        <end position="331"/>
    </location>
</feature>
<evidence type="ECO:0000256" key="8">
    <source>
        <dbReference type="ARBA" id="ARBA00022989"/>
    </source>
</evidence>
<evidence type="ECO:0000256" key="7">
    <source>
        <dbReference type="ARBA" id="ARBA00022833"/>
    </source>
</evidence>
<organism evidence="13 14">
    <name type="scientific">Neisseria shayeganii</name>
    <dbReference type="NCBI Taxonomy" id="607712"/>
    <lineage>
        <taxon>Bacteria</taxon>
        <taxon>Pseudomonadati</taxon>
        <taxon>Pseudomonadota</taxon>
        <taxon>Betaproteobacteria</taxon>
        <taxon>Neisseriales</taxon>
        <taxon>Neisseriaceae</taxon>
        <taxon>Neisseria</taxon>
    </lineage>
</organism>
<keyword evidence="8 11" id="KW-1133">Transmembrane helix</keyword>
<keyword evidence="4 11" id="KW-0812">Transmembrane</keyword>
<comment type="cofactor">
    <cofactor evidence="1">
        <name>Zn(2+)</name>
        <dbReference type="ChEBI" id="CHEBI:29105"/>
    </cofactor>
</comment>
<feature type="transmembrane region" description="Helical" evidence="11">
    <location>
        <begin position="233"/>
        <end position="254"/>
    </location>
</feature>
<sequence length="587" mass="65512">MRFFRMQDQARRRSRRLVGWYCLAFAGTVASVSAVLGTLIAWLSPHEQLWWHYALPGALFTAMTVGLSLHRLREIDDDGSAVAKALGGERLQLQQAHFLERRLLNLVAETAVAAGLPPPQVYLLRRDHSINAFAAGRSPECAVIGVTYGALVQLKRDELQAVVAHEFSHILNRDTRLNQRLSGWLYGLQGISSSGRYLLYGRDDTADDYRRRKNVDNHPFDNAVEIFFQSLPWYIPGGLLLVLGAAGSLFASWVQAAVSRQREFLADAAAVQFTRQTEPLVEALRKTALAGGHRLHSPHAPEYAHMLFAGLSYARLVATHPPLLERIRRLDPVAARRLAPELAEHDAVVFAHTPFHRLAPPGQPLPEHALAAEQKETEYRRREAMMQSRIRRHRVLPGLKMLPADWQAAAYDGERATAALLYLFQAHRLPEKLLLAAGTPLFVRQQLRQLAKATLMPDAELLEHVLPAFVMQPPAAQQAALDLIRIALRRQVPTADTAYLWLLLKAYLAPLPQPGRLAEHPVAAGLIKAEQLSVPELQTALKAALLLNEPGKNALLQPLAQRLPATHPLLWRLLCVRLDMASWHFGV</sequence>
<evidence type="ECO:0000256" key="11">
    <source>
        <dbReference type="SAM" id="Phobius"/>
    </source>
</evidence>
<dbReference type="Pfam" id="PF01435">
    <property type="entry name" value="Peptidase_M48"/>
    <property type="match status" value="1"/>
</dbReference>
<dbReference type="InterPro" id="IPR050083">
    <property type="entry name" value="HtpX_protease"/>
</dbReference>
<dbReference type="Proteomes" id="UP000514752">
    <property type="component" value="Chromosome"/>
</dbReference>
<evidence type="ECO:0000256" key="3">
    <source>
        <dbReference type="ARBA" id="ARBA00022670"/>
    </source>
</evidence>
<dbReference type="KEGG" id="nsg:H3L94_11700"/>
<dbReference type="AlphaFoldDB" id="A0A7D7SI48"/>
<gene>
    <name evidence="13" type="ORF">H3L94_11700</name>
</gene>
<evidence type="ECO:0000313" key="14">
    <source>
        <dbReference type="Proteomes" id="UP000514752"/>
    </source>
</evidence>
<evidence type="ECO:0000256" key="10">
    <source>
        <dbReference type="ARBA" id="ARBA00023136"/>
    </source>
</evidence>
<evidence type="ECO:0000256" key="6">
    <source>
        <dbReference type="ARBA" id="ARBA00022801"/>
    </source>
</evidence>
<reference evidence="13 14" key="1">
    <citation type="submission" date="2020-07" db="EMBL/GenBank/DDBJ databases">
        <title>Genomic diversity of species in the Neisseriaceae family.</title>
        <authorList>
            <person name="Vincent A.T."/>
            <person name="Bernet E."/>
            <person name="Veyrier F.J."/>
        </authorList>
    </citation>
    <scope>NUCLEOTIDE SEQUENCE [LARGE SCALE GENOMIC DNA]</scope>
    <source>
        <strain evidence="13 14">DSM 22244</strain>
    </source>
</reference>
<feature type="transmembrane region" description="Helical" evidence="11">
    <location>
        <begin position="20"/>
        <end position="43"/>
    </location>
</feature>
<name>A0A7D7SI48_9NEIS</name>
<dbReference type="InterPro" id="IPR001915">
    <property type="entry name" value="Peptidase_M48"/>
</dbReference>
<keyword evidence="5" id="KW-0479">Metal-binding</keyword>
<evidence type="ECO:0000313" key="13">
    <source>
        <dbReference type="EMBL" id="QMT40467.1"/>
    </source>
</evidence>
<dbReference type="EMBL" id="CP059567">
    <property type="protein sequence ID" value="QMT40467.1"/>
    <property type="molecule type" value="Genomic_DNA"/>
</dbReference>
<evidence type="ECO:0000256" key="5">
    <source>
        <dbReference type="ARBA" id="ARBA00022723"/>
    </source>
</evidence>
<dbReference type="Gene3D" id="3.30.2010.10">
    <property type="entry name" value="Metalloproteases ('zincins'), catalytic domain"/>
    <property type="match status" value="1"/>
</dbReference>
<evidence type="ECO:0000259" key="12">
    <source>
        <dbReference type="Pfam" id="PF01435"/>
    </source>
</evidence>
<evidence type="ECO:0000256" key="1">
    <source>
        <dbReference type="ARBA" id="ARBA00001947"/>
    </source>
</evidence>
<dbReference type="GO" id="GO:0004222">
    <property type="term" value="F:metalloendopeptidase activity"/>
    <property type="evidence" value="ECO:0007669"/>
    <property type="project" value="InterPro"/>
</dbReference>
<evidence type="ECO:0000256" key="9">
    <source>
        <dbReference type="ARBA" id="ARBA00023049"/>
    </source>
</evidence>
<keyword evidence="9 13" id="KW-0482">Metalloprotease</keyword>
<dbReference type="PANTHER" id="PTHR43221">
    <property type="entry name" value="PROTEASE HTPX"/>
    <property type="match status" value="1"/>
</dbReference>
<evidence type="ECO:0000256" key="2">
    <source>
        <dbReference type="ARBA" id="ARBA00022475"/>
    </source>
</evidence>
<proteinExistence type="predicted"/>
<accession>A0A7D7SI48</accession>
<feature type="transmembrane region" description="Helical" evidence="11">
    <location>
        <begin position="49"/>
        <end position="69"/>
    </location>
</feature>
<evidence type="ECO:0000256" key="4">
    <source>
        <dbReference type="ARBA" id="ARBA00022692"/>
    </source>
</evidence>
<keyword evidence="6" id="KW-0378">Hydrolase</keyword>
<protein>
    <submittedName>
        <fullName evidence="13">M48 family metalloprotease</fullName>
    </submittedName>
</protein>
<dbReference type="GO" id="GO:0046872">
    <property type="term" value="F:metal ion binding"/>
    <property type="evidence" value="ECO:0007669"/>
    <property type="project" value="UniProtKB-KW"/>
</dbReference>
<dbReference type="PANTHER" id="PTHR43221:SF2">
    <property type="entry name" value="PROTEASE HTPX HOMOLOG"/>
    <property type="match status" value="1"/>
</dbReference>
<keyword evidence="2" id="KW-1003">Cell membrane</keyword>
<dbReference type="GO" id="GO:0006508">
    <property type="term" value="P:proteolysis"/>
    <property type="evidence" value="ECO:0007669"/>
    <property type="project" value="UniProtKB-KW"/>
</dbReference>
<keyword evidence="7" id="KW-0862">Zinc</keyword>